<evidence type="ECO:0000313" key="2">
    <source>
        <dbReference type="Proteomes" id="UP000790347"/>
    </source>
</evidence>
<reference evidence="1" key="2">
    <citation type="journal article" date="2022" name="Res Sq">
        <title>Comparative Genomics Reveals Insights into the Divergent Evolution of Astigmatic Mites and Household Pest Adaptations.</title>
        <authorList>
            <person name="Xiong Q."/>
            <person name="Wan A.T.-Y."/>
            <person name="Liu X.-Y."/>
            <person name="Fung C.S.-H."/>
            <person name="Xiao X."/>
            <person name="Malainual N."/>
            <person name="Hou J."/>
            <person name="Wang L."/>
            <person name="Wang M."/>
            <person name="Yang K."/>
            <person name="Cui Y."/>
            <person name="Leung E."/>
            <person name="Nong W."/>
            <person name="Shin S.-K."/>
            <person name="Au S."/>
            <person name="Jeong K.Y."/>
            <person name="Chew F.T."/>
            <person name="Hui J."/>
            <person name="Leung T.F."/>
            <person name="Tungtrongchitr A."/>
            <person name="Zhong N."/>
            <person name="Liu Z."/>
            <person name="Tsui S."/>
        </authorList>
    </citation>
    <scope>NUCLEOTIDE SEQUENCE</scope>
    <source>
        <strain evidence="1">Derf</strain>
        <tissue evidence="1">Whole organism</tissue>
    </source>
</reference>
<organism evidence="1 2">
    <name type="scientific">Dermatophagoides farinae</name>
    <name type="common">American house dust mite</name>
    <dbReference type="NCBI Taxonomy" id="6954"/>
    <lineage>
        <taxon>Eukaryota</taxon>
        <taxon>Metazoa</taxon>
        <taxon>Ecdysozoa</taxon>
        <taxon>Arthropoda</taxon>
        <taxon>Chelicerata</taxon>
        <taxon>Arachnida</taxon>
        <taxon>Acari</taxon>
        <taxon>Acariformes</taxon>
        <taxon>Sarcoptiformes</taxon>
        <taxon>Astigmata</taxon>
        <taxon>Psoroptidia</taxon>
        <taxon>Analgoidea</taxon>
        <taxon>Pyroglyphidae</taxon>
        <taxon>Dermatophagoidinae</taxon>
        <taxon>Dermatophagoides</taxon>
    </lineage>
</organism>
<keyword evidence="2" id="KW-1185">Reference proteome</keyword>
<proteinExistence type="predicted"/>
<dbReference type="AlphaFoldDB" id="A0A922HV53"/>
<evidence type="ECO:0000313" key="1">
    <source>
        <dbReference type="EMBL" id="KAH9510975.1"/>
    </source>
</evidence>
<dbReference type="EMBL" id="ASGP02000004">
    <property type="protein sequence ID" value="KAH9510975.1"/>
    <property type="molecule type" value="Genomic_DNA"/>
</dbReference>
<dbReference type="Proteomes" id="UP000790347">
    <property type="component" value="Unassembled WGS sequence"/>
</dbReference>
<gene>
    <name evidence="1" type="ORF">DERF_009462</name>
</gene>
<accession>A0A922HV53</accession>
<comment type="caution">
    <text evidence="1">The sequence shown here is derived from an EMBL/GenBank/DDBJ whole genome shotgun (WGS) entry which is preliminary data.</text>
</comment>
<name>A0A922HV53_DERFA</name>
<reference evidence="1" key="1">
    <citation type="submission" date="2013-05" db="EMBL/GenBank/DDBJ databases">
        <authorList>
            <person name="Yim A.K.Y."/>
            <person name="Chan T.F."/>
            <person name="Ji K.M."/>
            <person name="Liu X.Y."/>
            <person name="Zhou J.W."/>
            <person name="Li R.Q."/>
            <person name="Yang K.Y."/>
            <person name="Li J."/>
            <person name="Li M."/>
            <person name="Law P.T.W."/>
            <person name="Wu Y.L."/>
            <person name="Cai Z.L."/>
            <person name="Qin H."/>
            <person name="Bao Y."/>
            <person name="Leung R.K.K."/>
            <person name="Ng P.K.S."/>
            <person name="Zou J."/>
            <person name="Zhong X.J."/>
            <person name="Ran P.X."/>
            <person name="Zhong N.S."/>
            <person name="Liu Z.G."/>
            <person name="Tsui S.K.W."/>
        </authorList>
    </citation>
    <scope>NUCLEOTIDE SEQUENCE</scope>
    <source>
        <strain evidence="1">Derf</strain>
        <tissue evidence="1">Whole organism</tissue>
    </source>
</reference>
<sequence>MAINTSDNERLTRNNRRSRELRLPFINTNIDKILPNNANAAVILYNISRQSLNDDKQANN</sequence>
<protein>
    <submittedName>
        <fullName evidence="1">Uncharacterized protein</fullName>
    </submittedName>
</protein>